<dbReference type="CDD" id="cd19491">
    <property type="entry name" value="XRCC3"/>
    <property type="match status" value="1"/>
</dbReference>
<dbReference type="FunCoup" id="E2CAE0">
    <property type="interactions" value="743"/>
</dbReference>
<dbReference type="InterPro" id="IPR020588">
    <property type="entry name" value="RecA_ATP-bd"/>
</dbReference>
<dbReference type="InterPro" id="IPR027417">
    <property type="entry name" value="P-loop_NTPase"/>
</dbReference>
<evidence type="ECO:0000256" key="3">
    <source>
        <dbReference type="ARBA" id="ARBA00022763"/>
    </source>
</evidence>
<dbReference type="GO" id="GO:0000400">
    <property type="term" value="F:four-way junction DNA binding"/>
    <property type="evidence" value="ECO:0007669"/>
    <property type="project" value="TreeGrafter"/>
</dbReference>
<keyword evidence="4" id="KW-0067">ATP-binding</keyword>
<dbReference type="SUPFAM" id="SSF52540">
    <property type="entry name" value="P-loop containing nucleoside triphosphate hydrolases"/>
    <property type="match status" value="1"/>
</dbReference>
<dbReference type="GO" id="GO:0140664">
    <property type="term" value="F:ATP-dependent DNA damage sensor activity"/>
    <property type="evidence" value="ECO:0007669"/>
    <property type="project" value="InterPro"/>
</dbReference>
<evidence type="ECO:0000256" key="5">
    <source>
        <dbReference type="ARBA" id="ARBA00023204"/>
    </source>
</evidence>
<gene>
    <name evidence="8" type="ORF">EAI_08287</name>
</gene>
<dbReference type="GO" id="GO:0000722">
    <property type="term" value="P:telomere maintenance via recombination"/>
    <property type="evidence" value="ECO:0007669"/>
    <property type="project" value="TreeGrafter"/>
</dbReference>
<dbReference type="GO" id="GO:0005524">
    <property type="term" value="F:ATP binding"/>
    <property type="evidence" value="ECO:0007669"/>
    <property type="project" value="UniProtKB-KW"/>
</dbReference>
<dbReference type="PANTHER" id="PTHR46487">
    <property type="entry name" value="DNA REPAIR PROTEIN XRCC3"/>
    <property type="match status" value="1"/>
</dbReference>
<comment type="subcellular location">
    <subcellularLocation>
        <location evidence="1">Nucleus</location>
    </subcellularLocation>
</comment>
<evidence type="ECO:0000256" key="1">
    <source>
        <dbReference type="ARBA" id="ARBA00004123"/>
    </source>
</evidence>
<protein>
    <submittedName>
        <fullName evidence="8">DNA-repair protein XRCC3</fullName>
    </submittedName>
</protein>
<dbReference type="InterPro" id="IPR047348">
    <property type="entry name" value="XRCC3-like_C"/>
</dbReference>
<feature type="non-terminal residue" evidence="8">
    <location>
        <position position="1"/>
    </location>
</feature>
<dbReference type="InterPro" id="IPR013632">
    <property type="entry name" value="Rad51_C"/>
</dbReference>
<evidence type="ECO:0000313" key="9">
    <source>
        <dbReference type="Proteomes" id="UP000008237"/>
    </source>
</evidence>
<dbReference type="STRING" id="610380.E2CAE0"/>
<evidence type="ECO:0000256" key="4">
    <source>
        <dbReference type="ARBA" id="ARBA00022840"/>
    </source>
</evidence>
<evidence type="ECO:0000313" key="8">
    <source>
        <dbReference type="EMBL" id="EFN75106.1"/>
    </source>
</evidence>
<keyword evidence="9" id="KW-1185">Reference proteome</keyword>
<evidence type="ECO:0000256" key="2">
    <source>
        <dbReference type="ARBA" id="ARBA00022741"/>
    </source>
</evidence>
<feature type="domain" description="RecA family profile 1" evidence="7">
    <location>
        <begin position="7"/>
        <end position="178"/>
    </location>
</feature>
<proteinExistence type="predicted"/>
<reference evidence="8 9" key="1">
    <citation type="journal article" date="2010" name="Science">
        <title>Genomic comparison of the ants Camponotus floridanus and Harpegnathos saltator.</title>
        <authorList>
            <person name="Bonasio R."/>
            <person name="Zhang G."/>
            <person name="Ye C."/>
            <person name="Mutti N.S."/>
            <person name="Fang X."/>
            <person name="Qin N."/>
            <person name="Donahue G."/>
            <person name="Yang P."/>
            <person name="Li Q."/>
            <person name="Li C."/>
            <person name="Zhang P."/>
            <person name="Huang Z."/>
            <person name="Berger S.L."/>
            <person name="Reinberg D."/>
            <person name="Wang J."/>
            <person name="Liebig J."/>
        </authorList>
    </citation>
    <scope>NUCLEOTIDE SEQUENCE [LARGE SCALE GENOMIC DNA]</scope>
    <source>
        <strain evidence="8 9">R22 G/1</strain>
    </source>
</reference>
<dbReference type="GO" id="GO:0033065">
    <property type="term" value="C:Rad51C-XRCC3 complex"/>
    <property type="evidence" value="ECO:0007669"/>
    <property type="project" value="TreeGrafter"/>
</dbReference>
<organism evidence="9">
    <name type="scientific">Harpegnathos saltator</name>
    <name type="common">Jerdon's jumping ant</name>
    <dbReference type="NCBI Taxonomy" id="610380"/>
    <lineage>
        <taxon>Eukaryota</taxon>
        <taxon>Metazoa</taxon>
        <taxon>Ecdysozoa</taxon>
        <taxon>Arthropoda</taxon>
        <taxon>Hexapoda</taxon>
        <taxon>Insecta</taxon>
        <taxon>Pterygota</taxon>
        <taxon>Neoptera</taxon>
        <taxon>Endopterygota</taxon>
        <taxon>Hymenoptera</taxon>
        <taxon>Apocrita</taxon>
        <taxon>Aculeata</taxon>
        <taxon>Formicoidea</taxon>
        <taxon>Formicidae</taxon>
        <taxon>Ponerinae</taxon>
        <taxon>Ponerini</taxon>
        <taxon>Harpegnathos</taxon>
    </lineage>
</organism>
<dbReference type="GO" id="GO:0045003">
    <property type="term" value="P:double-strand break repair via synthesis-dependent strand annealing"/>
    <property type="evidence" value="ECO:0007669"/>
    <property type="project" value="TreeGrafter"/>
</dbReference>
<keyword evidence="6" id="KW-0539">Nucleus</keyword>
<evidence type="ECO:0000259" key="7">
    <source>
        <dbReference type="PROSITE" id="PS50162"/>
    </source>
</evidence>
<dbReference type="OMA" id="WANQVTV"/>
<dbReference type="AlphaFoldDB" id="E2CAE0"/>
<dbReference type="Pfam" id="PF08423">
    <property type="entry name" value="Rad51"/>
    <property type="match status" value="1"/>
</dbReference>
<keyword evidence="5" id="KW-0234">DNA repair</keyword>
<dbReference type="InParanoid" id="E2CAE0"/>
<dbReference type="GO" id="GO:0090656">
    <property type="term" value="P:t-circle formation"/>
    <property type="evidence" value="ECO:0007669"/>
    <property type="project" value="TreeGrafter"/>
</dbReference>
<dbReference type="PANTHER" id="PTHR46487:SF1">
    <property type="entry name" value="DNA REPAIR PROTEIN XRCC3"/>
    <property type="match status" value="1"/>
</dbReference>
<dbReference type="OrthoDB" id="1861185at2759"/>
<dbReference type="GO" id="GO:0071140">
    <property type="term" value="P:resolution of mitotic recombination intermediates"/>
    <property type="evidence" value="ECO:0007669"/>
    <property type="project" value="TreeGrafter"/>
</dbReference>
<dbReference type="SMART" id="SM00382">
    <property type="entry name" value="AAA"/>
    <property type="match status" value="1"/>
</dbReference>
<keyword evidence="3" id="KW-0227">DNA damage</keyword>
<accession>E2CAE0</accession>
<dbReference type="GO" id="GO:0005657">
    <property type="term" value="C:replication fork"/>
    <property type="evidence" value="ECO:0007669"/>
    <property type="project" value="TreeGrafter"/>
</dbReference>
<keyword evidence="2" id="KW-0547">Nucleotide-binding</keyword>
<dbReference type="PROSITE" id="PS50162">
    <property type="entry name" value="RECA_2"/>
    <property type="match status" value="1"/>
</dbReference>
<dbReference type="InterPro" id="IPR003593">
    <property type="entry name" value="AAA+_ATPase"/>
</dbReference>
<dbReference type="EMBL" id="GL453975">
    <property type="protein sequence ID" value="EFN75106.1"/>
    <property type="molecule type" value="Genomic_DNA"/>
</dbReference>
<name>E2CAE0_HARSA</name>
<dbReference type="Gene3D" id="3.40.50.300">
    <property type="entry name" value="P-loop containing nucleotide triphosphate hydrolases"/>
    <property type="match status" value="1"/>
</dbReference>
<evidence type="ECO:0000256" key="6">
    <source>
        <dbReference type="ARBA" id="ARBA00023242"/>
    </source>
</evidence>
<dbReference type="Proteomes" id="UP000008237">
    <property type="component" value="Unassembled WGS sequence"/>
</dbReference>
<sequence length="244" mass="26900">AEAIGERERFLTTGCSKLDTILKDGISCRGITQFYGAAGTGKTQLALQLCLTVQLPTTAGGLQAGAIYICTEALFPSKRLQQLIENSEIAKIHSVNGDVIFVDHASTMDELEYCLHHKVPALMNAHKIGLLIIDSIAAPYRVEDWEDPSRGKSLRKIGRQLHELCKNGDLCVICINQVSAIIDNNIISDNEQPALGLTWSSMITSSIHFYRKASVRYACIMLASHLPRITFNFEVNRSGVRVIQ</sequence>